<dbReference type="Proteomes" id="UP000286716">
    <property type="component" value="Unassembled WGS sequence"/>
</dbReference>
<evidence type="ECO:0000313" key="1">
    <source>
        <dbReference type="EMBL" id="RSM39023.1"/>
    </source>
</evidence>
<dbReference type="AlphaFoldDB" id="A0A428W7M1"/>
<keyword evidence="2" id="KW-1185">Reference proteome</keyword>
<proteinExistence type="predicted"/>
<name>A0A428W7M1_AMYBA</name>
<accession>A0A428W7M1</accession>
<protein>
    <submittedName>
        <fullName evidence="1">Uncharacterized protein</fullName>
    </submittedName>
</protein>
<dbReference type="RefSeq" id="WP_020638655.1">
    <property type="nucleotide sequence ID" value="NZ_QHHU01000048.1"/>
</dbReference>
<evidence type="ECO:0000313" key="2">
    <source>
        <dbReference type="Proteomes" id="UP000286716"/>
    </source>
</evidence>
<dbReference type="EMBL" id="QHHU01000048">
    <property type="protein sequence ID" value="RSM39023.1"/>
    <property type="molecule type" value="Genomic_DNA"/>
</dbReference>
<reference evidence="1 2" key="1">
    <citation type="submission" date="2018-05" db="EMBL/GenBank/DDBJ databases">
        <title>Evolution of GPA BGCs.</title>
        <authorList>
            <person name="Waglechner N."/>
            <person name="Wright G.D."/>
        </authorList>
    </citation>
    <scope>NUCLEOTIDE SEQUENCE [LARGE SCALE GENOMIC DNA]</scope>
    <source>
        <strain evidence="1 2">DSM 5908</strain>
    </source>
</reference>
<organism evidence="1 2">
    <name type="scientific">Amycolatopsis balhimycina DSM 5908</name>
    <dbReference type="NCBI Taxonomy" id="1081091"/>
    <lineage>
        <taxon>Bacteria</taxon>
        <taxon>Bacillati</taxon>
        <taxon>Actinomycetota</taxon>
        <taxon>Actinomycetes</taxon>
        <taxon>Pseudonocardiales</taxon>
        <taxon>Pseudonocardiaceae</taxon>
        <taxon>Amycolatopsis</taxon>
    </lineage>
</organism>
<sequence>MAAKEKKHPAAGEKRKGCGDCSGCGGGCEEPIPGECGGPAPVPWLPYDRAQYFYEGRVFALDRFDQGRLEIRITYQHALSLVGRQQGPLLYTVTLLPGESVEVSEFDRYRRVRAAEQRLSVHSSFRQTMSALSETSRFSSASAYTNSLVDIRTRADTSVSVGGGLAGFFGAPQVSGEFGVATETTVASGASVRTASSQFTQNAITAAQSTEAERSVVVSTFDEADSQTTTRRTLRNENPCYAVTYYVRRVLEVYSASSRVESIEWRIGDTPWRSIEDKAAELERAMERVGDVLPRPLEEVMDARQVTLPTDGTLYEAELAHCSSCDPMREARLRSETEEARIRNRRACLEAELLTGPKAEAGGETA</sequence>
<gene>
    <name evidence="1" type="ORF">DMA12_30955</name>
</gene>
<comment type="caution">
    <text evidence="1">The sequence shown here is derived from an EMBL/GenBank/DDBJ whole genome shotgun (WGS) entry which is preliminary data.</text>
</comment>